<name>A0A2Y9B2L7_9RHOB</name>
<accession>A0A2Y9B2L7</accession>
<feature type="transmembrane region" description="Helical" evidence="7">
    <location>
        <begin position="379"/>
        <end position="401"/>
    </location>
</feature>
<dbReference type="OrthoDB" id="7605542at2"/>
<evidence type="ECO:0000313" key="10">
    <source>
        <dbReference type="Proteomes" id="UP000245839"/>
    </source>
</evidence>
<evidence type="ECO:0000256" key="1">
    <source>
        <dbReference type="ARBA" id="ARBA00004651"/>
    </source>
</evidence>
<dbReference type="RefSeq" id="WP_109566068.1">
    <property type="nucleotide sequence ID" value="NZ_QGDJ01000015.1"/>
</dbReference>
<feature type="transmembrane region" description="Helical" evidence="7">
    <location>
        <begin position="284"/>
        <end position="305"/>
    </location>
</feature>
<keyword evidence="4 7" id="KW-0812">Transmembrane</keyword>
<keyword evidence="6 7" id="KW-0472">Membrane</keyword>
<dbReference type="Proteomes" id="UP000251571">
    <property type="component" value="Unassembled WGS sequence"/>
</dbReference>
<proteinExistence type="inferred from homology"/>
<evidence type="ECO:0000256" key="5">
    <source>
        <dbReference type="ARBA" id="ARBA00022989"/>
    </source>
</evidence>
<feature type="transmembrane region" description="Helical" evidence="7">
    <location>
        <begin position="238"/>
        <end position="263"/>
    </location>
</feature>
<keyword evidence="3" id="KW-1003">Cell membrane</keyword>
<feature type="transmembrane region" description="Helical" evidence="7">
    <location>
        <begin position="408"/>
        <end position="427"/>
    </location>
</feature>
<evidence type="ECO:0000313" key="8">
    <source>
        <dbReference type="EMBL" id="PWJ12898.1"/>
    </source>
</evidence>
<dbReference type="Pfam" id="PF13440">
    <property type="entry name" value="Polysacc_synt_3"/>
    <property type="match status" value="1"/>
</dbReference>
<feature type="transmembrane region" description="Helical" evidence="7">
    <location>
        <begin position="352"/>
        <end position="373"/>
    </location>
</feature>
<feature type="transmembrane region" description="Helical" evidence="7">
    <location>
        <begin position="140"/>
        <end position="161"/>
    </location>
</feature>
<feature type="transmembrane region" description="Helical" evidence="7">
    <location>
        <begin position="167"/>
        <end position="186"/>
    </location>
</feature>
<comment type="similarity">
    <text evidence="2">Belongs to the polysaccharide synthase family.</text>
</comment>
<feature type="transmembrane region" description="Helical" evidence="7">
    <location>
        <begin position="198"/>
        <end position="218"/>
    </location>
</feature>
<dbReference type="PANTHER" id="PTHR30250">
    <property type="entry name" value="PST FAMILY PREDICTED COLANIC ACID TRANSPORTER"/>
    <property type="match status" value="1"/>
</dbReference>
<gene>
    <name evidence="8" type="ORF">BCF38_11534</name>
    <name evidence="9" type="ORF">SAMN05421539_11534</name>
</gene>
<dbReference type="PANTHER" id="PTHR30250:SF10">
    <property type="entry name" value="LIPOPOLYSACCHARIDE BIOSYNTHESIS PROTEIN WZXC"/>
    <property type="match status" value="1"/>
</dbReference>
<reference evidence="8 10" key="2">
    <citation type="submission" date="2018-03" db="EMBL/GenBank/DDBJ databases">
        <title>Genomic Encyclopedia of Archaeal and Bacterial Type Strains, Phase II (KMG-II): from individual species to whole genera.</title>
        <authorList>
            <person name="Goeker M."/>
        </authorList>
    </citation>
    <scope>NUCLEOTIDE SEQUENCE [LARGE SCALE GENOMIC DNA]</scope>
    <source>
        <strain evidence="8 10">DSM 25227</strain>
    </source>
</reference>
<evidence type="ECO:0000256" key="7">
    <source>
        <dbReference type="SAM" id="Phobius"/>
    </source>
</evidence>
<keyword evidence="10" id="KW-1185">Reference proteome</keyword>
<feature type="transmembrane region" description="Helical" evidence="7">
    <location>
        <begin position="447"/>
        <end position="463"/>
    </location>
</feature>
<protein>
    <submittedName>
        <fullName evidence="9">Membrane protein involved in the export of O-antigen and teichoic acid</fullName>
    </submittedName>
    <submittedName>
        <fullName evidence="8">O-antigen/teichoic acid export membrane protein</fullName>
    </submittedName>
</protein>
<dbReference type="GO" id="GO:0005886">
    <property type="term" value="C:plasma membrane"/>
    <property type="evidence" value="ECO:0007669"/>
    <property type="project" value="UniProtKB-SubCell"/>
</dbReference>
<feature type="transmembrane region" description="Helical" evidence="7">
    <location>
        <begin position="311"/>
        <end position="331"/>
    </location>
</feature>
<dbReference type="AlphaFoldDB" id="A0A2Y9B2L7"/>
<evidence type="ECO:0000256" key="2">
    <source>
        <dbReference type="ARBA" id="ARBA00007430"/>
    </source>
</evidence>
<evidence type="ECO:0000256" key="3">
    <source>
        <dbReference type="ARBA" id="ARBA00022475"/>
    </source>
</evidence>
<reference evidence="9 11" key="1">
    <citation type="submission" date="2016-10" db="EMBL/GenBank/DDBJ databases">
        <authorList>
            <person name="Cai Z."/>
        </authorList>
    </citation>
    <scope>NUCLEOTIDE SEQUENCE [LARGE SCALE GENOMIC DNA]</scope>
    <source>
        <strain evidence="9 11">DSM 25227</strain>
    </source>
</reference>
<dbReference type="EMBL" id="UETC01000015">
    <property type="protein sequence ID" value="SSA50706.1"/>
    <property type="molecule type" value="Genomic_DNA"/>
</dbReference>
<evidence type="ECO:0000313" key="9">
    <source>
        <dbReference type="EMBL" id="SSA50706.1"/>
    </source>
</evidence>
<evidence type="ECO:0000256" key="6">
    <source>
        <dbReference type="ARBA" id="ARBA00023136"/>
    </source>
</evidence>
<dbReference type="EMBL" id="QGDJ01000015">
    <property type="protein sequence ID" value="PWJ12898.1"/>
    <property type="molecule type" value="Genomic_DNA"/>
</dbReference>
<keyword evidence="5 7" id="KW-1133">Transmembrane helix</keyword>
<dbReference type="InterPro" id="IPR050833">
    <property type="entry name" value="Poly_Biosynth_Transport"/>
</dbReference>
<dbReference type="Proteomes" id="UP000245839">
    <property type="component" value="Unassembled WGS sequence"/>
</dbReference>
<organism evidence="9 11">
    <name type="scientific">Jannaschia seohaensis</name>
    <dbReference type="NCBI Taxonomy" id="475081"/>
    <lineage>
        <taxon>Bacteria</taxon>
        <taxon>Pseudomonadati</taxon>
        <taxon>Pseudomonadota</taxon>
        <taxon>Alphaproteobacteria</taxon>
        <taxon>Rhodobacterales</taxon>
        <taxon>Roseobacteraceae</taxon>
        <taxon>Jannaschia</taxon>
    </lineage>
</organism>
<sequence length="478" mass="50439">MIRAGGLLLGSELSSTVLLFLRNILVARLLSVEDFGIAATFAILWTLIETAGNFSVQKLLVQSPAGDEPRLQDTLHLLQVVRGLVSAAVMLALARPYAAFVQTPELVWAYQVLALVPLLRGFIHLDVFRVQRGMDFWPQAVMNVASPAVSLLAVGAIWLIFPDWRVMLGAIVMQHAAALALSHALARRRFGLAWEWGHVRSSVGFGGPLAINGLLMMAVMQGERMLVANQTDLVTLGWFSAAFLMAVTPARVLPNTISGMFLPGLSRDREAIGRDGGAAFRARALLLGEVSVCAGIWLMLGMAVLGPPLLVGLFGPGYAAGASVLVILGLAQGLRTARTFCTTTALAAGHTWDVTATGVLRAVGVAVALWVLWRGYGVAGLAWTGVAFELAALVLGLILVSRRQGVPVVRLAGALSVCGAALVLAAWELWAAPPSGALREVLDPGHALLAAVLLAAPLAMPRLRGLIAARLLRGGRVG</sequence>
<evidence type="ECO:0000256" key="4">
    <source>
        <dbReference type="ARBA" id="ARBA00022692"/>
    </source>
</evidence>
<comment type="subcellular location">
    <subcellularLocation>
        <location evidence="1">Cell membrane</location>
        <topology evidence="1">Multi-pass membrane protein</topology>
    </subcellularLocation>
</comment>
<feature type="transmembrane region" description="Helical" evidence="7">
    <location>
        <begin position="106"/>
        <end position="128"/>
    </location>
</feature>
<evidence type="ECO:0000313" key="11">
    <source>
        <dbReference type="Proteomes" id="UP000251571"/>
    </source>
</evidence>